<keyword evidence="3" id="KW-0408">Iron</keyword>
<dbReference type="SMART" id="SM00729">
    <property type="entry name" value="Elp3"/>
    <property type="match status" value="1"/>
</dbReference>
<dbReference type="OrthoDB" id="30736at2157"/>
<evidence type="ECO:0000256" key="3">
    <source>
        <dbReference type="ARBA" id="ARBA00023004"/>
    </source>
</evidence>
<dbReference type="InterPro" id="IPR013785">
    <property type="entry name" value="Aldolase_TIM"/>
</dbReference>
<accession>A0A097QUV1</accession>
<dbReference type="SUPFAM" id="SSF102114">
    <property type="entry name" value="Radical SAM enzymes"/>
    <property type="match status" value="1"/>
</dbReference>
<name>A0A097QUV1_9EURY</name>
<keyword evidence="2" id="KW-0479">Metal-binding</keyword>
<evidence type="ECO:0000256" key="2">
    <source>
        <dbReference type="ARBA" id="ARBA00022723"/>
    </source>
</evidence>
<evidence type="ECO:0000256" key="5">
    <source>
        <dbReference type="ARBA" id="ARBA00023601"/>
    </source>
</evidence>
<dbReference type="InterPro" id="IPR023867">
    <property type="entry name" value="Sulphatase_maturase_rSAM"/>
</dbReference>
<dbReference type="SFLD" id="SFLDS00029">
    <property type="entry name" value="Radical_SAM"/>
    <property type="match status" value="1"/>
</dbReference>
<sequence>MRLGIHIVSYPVGNDKYVAFDPLSRAIIILNKNEKEILEKFQNNEKCLLSEYEKQVIKDIEEVVRKKREETTTKALSFESPNPVMMVLMVSQTCNLACKYCYAHSGTYNNPGLMKFEIGKMALDVADELGITNIQFYGGEPLMNFRLIEKLIEYADNAGYTFKYGIITNGTLITEEIAEFFKQHEFDVTISIDGPKEINDINRVYPDDTGTHDDIIRAIDLLNEREVPLALEITYARNYVKIHSISEILDCLSRFSKTFIVGYVFPTIDGKKQEYEPTEQEVADMMVELVDYLFSKWEQGIPIKEMGTCMILRELLSLTYYIKNAYVLSSPQDLLCFMMEKCIPAIKCT</sequence>
<evidence type="ECO:0000256" key="4">
    <source>
        <dbReference type="ARBA" id="ARBA00023014"/>
    </source>
</evidence>
<dbReference type="SFLD" id="SFLDG01386">
    <property type="entry name" value="main_SPASM_domain-containing"/>
    <property type="match status" value="1"/>
</dbReference>
<evidence type="ECO:0000313" key="7">
    <source>
        <dbReference type="EMBL" id="AIU70254.1"/>
    </source>
</evidence>
<dbReference type="EMBL" id="CP008887">
    <property type="protein sequence ID" value="AIU70254.1"/>
    <property type="molecule type" value="Genomic_DNA"/>
</dbReference>
<gene>
    <name evidence="7" type="ORF">TEU_07850</name>
</gene>
<reference evidence="7 8" key="1">
    <citation type="journal article" date="2015" name="Int. J. Syst. Evol. Microbiol.">
        <title>Thermococcus eurythermalis sp. nov., a conditional piezophilic hyperthermophilic archaeon with a wide temperature range isolated from an oil-immersed chimney in the Guaymas Basin.</title>
        <authorList>
            <person name="Zhao W."/>
            <person name="Zeng X."/>
            <person name="Xiao X."/>
        </authorList>
    </citation>
    <scope>NUCLEOTIDE SEQUENCE [LARGE SCALE GENOMIC DNA]</scope>
    <source>
        <strain evidence="7 8">A501</strain>
    </source>
</reference>
<feature type="domain" description="Radical SAM core" evidence="6">
    <location>
        <begin position="80"/>
        <end position="304"/>
    </location>
</feature>
<dbReference type="InterPro" id="IPR006638">
    <property type="entry name" value="Elp3/MiaA/NifB-like_rSAM"/>
</dbReference>
<dbReference type="Gene3D" id="3.20.20.70">
    <property type="entry name" value="Aldolase class I"/>
    <property type="match status" value="1"/>
</dbReference>
<dbReference type="GO" id="GO:0016491">
    <property type="term" value="F:oxidoreductase activity"/>
    <property type="evidence" value="ECO:0007669"/>
    <property type="project" value="InterPro"/>
</dbReference>
<dbReference type="GO" id="GO:0051536">
    <property type="term" value="F:iron-sulfur cluster binding"/>
    <property type="evidence" value="ECO:0007669"/>
    <property type="project" value="UniProtKB-KW"/>
</dbReference>
<dbReference type="STRING" id="1505907.TEU_07850"/>
<dbReference type="SFLD" id="SFLDG01067">
    <property type="entry name" value="SPASM/twitch_domain_containing"/>
    <property type="match status" value="1"/>
</dbReference>
<evidence type="ECO:0000313" key="8">
    <source>
        <dbReference type="Proteomes" id="UP000029980"/>
    </source>
</evidence>
<dbReference type="RefSeq" id="WP_050003226.1">
    <property type="nucleotide sequence ID" value="NZ_CP008887.1"/>
</dbReference>
<dbReference type="KEGG" id="teu:TEU_07850"/>
<evidence type="ECO:0000259" key="6">
    <source>
        <dbReference type="PROSITE" id="PS51918"/>
    </source>
</evidence>
<dbReference type="AlphaFoldDB" id="A0A097QUV1"/>
<dbReference type="HOGENOM" id="CLU_009273_3_2_2"/>
<dbReference type="PROSITE" id="PS51918">
    <property type="entry name" value="RADICAL_SAM"/>
    <property type="match status" value="1"/>
</dbReference>
<dbReference type="Proteomes" id="UP000029980">
    <property type="component" value="Chromosome"/>
</dbReference>
<dbReference type="PANTHER" id="PTHR43273:SF3">
    <property type="entry name" value="ANAEROBIC SULFATASE-MATURATING ENZYME HOMOLOG ASLB-RELATED"/>
    <property type="match status" value="1"/>
</dbReference>
<protein>
    <recommendedName>
        <fullName evidence="6">Radical SAM core domain-containing protein</fullName>
    </recommendedName>
</protein>
<dbReference type="Pfam" id="PF04055">
    <property type="entry name" value="Radical_SAM"/>
    <property type="match status" value="1"/>
</dbReference>
<comment type="similarity">
    <text evidence="5">Belongs to the radical SAM superfamily. Anaerobic sulfatase-maturating enzyme family.</text>
</comment>
<keyword evidence="4" id="KW-0411">Iron-sulfur</keyword>
<organism evidence="7 8">
    <name type="scientific">Thermococcus eurythermalis</name>
    <dbReference type="NCBI Taxonomy" id="1505907"/>
    <lineage>
        <taxon>Archaea</taxon>
        <taxon>Methanobacteriati</taxon>
        <taxon>Methanobacteriota</taxon>
        <taxon>Thermococci</taxon>
        <taxon>Thermococcales</taxon>
        <taxon>Thermococcaceae</taxon>
        <taxon>Thermococcus</taxon>
    </lineage>
</organism>
<dbReference type="CDD" id="cd01335">
    <property type="entry name" value="Radical_SAM"/>
    <property type="match status" value="1"/>
</dbReference>
<dbReference type="SFLD" id="SFLDG01384">
    <property type="entry name" value="thioether_bond_formation_requi"/>
    <property type="match status" value="1"/>
</dbReference>
<dbReference type="GO" id="GO:0046872">
    <property type="term" value="F:metal ion binding"/>
    <property type="evidence" value="ECO:0007669"/>
    <property type="project" value="UniProtKB-KW"/>
</dbReference>
<keyword evidence="8" id="KW-1185">Reference proteome</keyword>
<keyword evidence="1" id="KW-0949">S-adenosyl-L-methionine</keyword>
<dbReference type="GeneID" id="25153349"/>
<proteinExistence type="inferred from homology"/>
<dbReference type="PANTHER" id="PTHR43273">
    <property type="entry name" value="ANAEROBIC SULFATASE-MATURATING ENZYME HOMOLOG ASLB-RELATED"/>
    <property type="match status" value="1"/>
</dbReference>
<dbReference type="InterPro" id="IPR007197">
    <property type="entry name" value="rSAM"/>
</dbReference>
<dbReference type="InterPro" id="IPR058240">
    <property type="entry name" value="rSAM_sf"/>
</dbReference>
<evidence type="ECO:0000256" key="1">
    <source>
        <dbReference type="ARBA" id="ARBA00022691"/>
    </source>
</evidence>